<protein>
    <submittedName>
        <fullName evidence="2">Uncharacterized protein</fullName>
    </submittedName>
</protein>
<sequence>MAPSSEINLNLNFGGAPETKNGPTSSAAVSQVVRLAQCSVDPLGGAVYAPSSQDFAALLLCIGGSAA</sequence>
<feature type="region of interest" description="Disordered" evidence="1">
    <location>
        <begin position="1"/>
        <end position="26"/>
    </location>
</feature>
<comment type="caution">
    <text evidence="2">The sequence shown here is derived from an EMBL/GenBank/DDBJ whole genome shotgun (WGS) entry which is preliminary data.</text>
</comment>
<evidence type="ECO:0000256" key="1">
    <source>
        <dbReference type="SAM" id="MobiDB-lite"/>
    </source>
</evidence>
<proteinExistence type="predicted"/>
<organism evidence="2 3">
    <name type="scientific">Eumeta variegata</name>
    <name type="common">Bagworm moth</name>
    <name type="synonym">Eumeta japonica</name>
    <dbReference type="NCBI Taxonomy" id="151549"/>
    <lineage>
        <taxon>Eukaryota</taxon>
        <taxon>Metazoa</taxon>
        <taxon>Ecdysozoa</taxon>
        <taxon>Arthropoda</taxon>
        <taxon>Hexapoda</taxon>
        <taxon>Insecta</taxon>
        <taxon>Pterygota</taxon>
        <taxon>Neoptera</taxon>
        <taxon>Endopterygota</taxon>
        <taxon>Lepidoptera</taxon>
        <taxon>Glossata</taxon>
        <taxon>Ditrysia</taxon>
        <taxon>Tineoidea</taxon>
        <taxon>Psychidae</taxon>
        <taxon>Oiketicinae</taxon>
        <taxon>Eumeta</taxon>
    </lineage>
</organism>
<keyword evidence="3" id="KW-1185">Reference proteome</keyword>
<dbReference type="AlphaFoldDB" id="A0A4C1TAP4"/>
<accession>A0A4C1TAP4</accession>
<reference evidence="2 3" key="1">
    <citation type="journal article" date="2019" name="Commun. Biol.">
        <title>The bagworm genome reveals a unique fibroin gene that provides high tensile strength.</title>
        <authorList>
            <person name="Kono N."/>
            <person name="Nakamura H."/>
            <person name="Ohtoshi R."/>
            <person name="Tomita M."/>
            <person name="Numata K."/>
            <person name="Arakawa K."/>
        </authorList>
    </citation>
    <scope>NUCLEOTIDE SEQUENCE [LARGE SCALE GENOMIC DNA]</scope>
</reference>
<feature type="compositionally biased region" description="Polar residues" evidence="1">
    <location>
        <begin position="1"/>
        <end position="11"/>
    </location>
</feature>
<evidence type="ECO:0000313" key="2">
    <source>
        <dbReference type="EMBL" id="GBP11532.1"/>
    </source>
</evidence>
<dbReference type="Proteomes" id="UP000299102">
    <property type="component" value="Unassembled WGS sequence"/>
</dbReference>
<gene>
    <name evidence="2" type="ORF">EVAR_93011_1</name>
</gene>
<dbReference type="EMBL" id="BGZK01000046">
    <property type="protein sequence ID" value="GBP11532.1"/>
    <property type="molecule type" value="Genomic_DNA"/>
</dbReference>
<name>A0A4C1TAP4_EUMVA</name>
<evidence type="ECO:0000313" key="3">
    <source>
        <dbReference type="Proteomes" id="UP000299102"/>
    </source>
</evidence>